<dbReference type="InterPro" id="IPR011032">
    <property type="entry name" value="GroES-like_sf"/>
</dbReference>
<evidence type="ECO:0000259" key="2">
    <source>
        <dbReference type="SMART" id="SM00829"/>
    </source>
</evidence>
<evidence type="ECO:0000256" key="1">
    <source>
        <dbReference type="SAM" id="MobiDB-lite"/>
    </source>
</evidence>
<evidence type="ECO:0000313" key="3">
    <source>
        <dbReference type="EMBL" id="MXQ67405.1"/>
    </source>
</evidence>
<organism evidence="3 4">
    <name type="scientific">Actinomadura rayongensis</name>
    <dbReference type="NCBI Taxonomy" id="1429076"/>
    <lineage>
        <taxon>Bacteria</taxon>
        <taxon>Bacillati</taxon>
        <taxon>Actinomycetota</taxon>
        <taxon>Actinomycetes</taxon>
        <taxon>Streptosporangiales</taxon>
        <taxon>Thermomonosporaceae</taxon>
        <taxon>Actinomadura</taxon>
    </lineage>
</organism>
<dbReference type="EMBL" id="WUTW01000007">
    <property type="protein sequence ID" value="MXQ67405.1"/>
    <property type="molecule type" value="Genomic_DNA"/>
</dbReference>
<dbReference type="SUPFAM" id="SSF50129">
    <property type="entry name" value="GroES-like"/>
    <property type="match status" value="1"/>
</dbReference>
<dbReference type="InterPro" id="IPR052711">
    <property type="entry name" value="Zinc_ADH-like"/>
</dbReference>
<dbReference type="PANTHER" id="PTHR45033">
    <property type="match status" value="1"/>
</dbReference>
<keyword evidence="4" id="KW-1185">Reference proteome</keyword>
<dbReference type="Proteomes" id="UP000431901">
    <property type="component" value="Unassembled WGS sequence"/>
</dbReference>
<sequence>MLAIRRTAPDPDGRLTGIEIADRPAPPRPDGWTTVRLKSASVNHSDLAAVRGPGFEPGTHRVLGIDGAGLDEDGNEVIVYPIVSGPGYADPLYDPDLRALSQGLDGTWAEEVHVPRANLIPKPAGLSWDHAACLGTAWLTAYRMLFGRADLKPGETVLVQGAGGGVSTALISLGVAAGLRVWVTSRDPDRGERAVTELGAHAAFSPGARLPEQVDAAMDATGRATFAHSLRSVRTGGRLVTAGAVTGGTTDLDLADLFIRSISLHGSAMGSPTDLRNLARHCATGGARPKIDSTWPLHDAKPGIARALAGDQFGKIVLHCA</sequence>
<name>A0A6I4WGE4_9ACTN</name>
<dbReference type="InterPro" id="IPR013149">
    <property type="entry name" value="ADH-like_C"/>
</dbReference>
<dbReference type="Pfam" id="PF00107">
    <property type="entry name" value="ADH_zinc_N"/>
    <property type="match status" value="1"/>
</dbReference>
<dbReference type="SMART" id="SM00829">
    <property type="entry name" value="PKS_ER"/>
    <property type="match status" value="1"/>
</dbReference>
<proteinExistence type="predicted"/>
<evidence type="ECO:0000313" key="4">
    <source>
        <dbReference type="Proteomes" id="UP000431901"/>
    </source>
</evidence>
<reference evidence="3 4" key="1">
    <citation type="submission" date="2019-12" db="EMBL/GenBank/DDBJ databases">
        <title>Nocardia macrotermitis sp. nov. and Nocardia aurantia sp. nov., isolated from the gut of the fungus growing-termite Macrotermes natalensis.</title>
        <authorList>
            <person name="Christine B."/>
            <person name="Rene B."/>
        </authorList>
    </citation>
    <scope>NUCLEOTIDE SEQUENCE [LARGE SCALE GENOMIC DNA]</scope>
    <source>
        <strain evidence="3 4">DSM 102126</strain>
    </source>
</reference>
<dbReference type="OrthoDB" id="9787435at2"/>
<accession>A0A6I4WGE4</accession>
<gene>
    <name evidence="3" type="ORF">GQ466_25640</name>
</gene>
<comment type="caution">
    <text evidence="3">The sequence shown here is derived from an EMBL/GenBank/DDBJ whole genome shotgun (WGS) entry which is preliminary data.</text>
</comment>
<feature type="region of interest" description="Disordered" evidence="1">
    <location>
        <begin position="1"/>
        <end position="31"/>
    </location>
</feature>
<dbReference type="InterPro" id="IPR036291">
    <property type="entry name" value="NAD(P)-bd_dom_sf"/>
</dbReference>
<dbReference type="GO" id="GO:0016491">
    <property type="term" value="F:oxidoreductase activity"/>
    <property type="evidence" value="ECO:0007669"/>
    <property type="project" value="InterPro"/>
</dbReference>
<dbReference type="RefSeq" id="WP_161105593.1">
    <property type="nucleotide sequence ID" value="NZ_WUTW01000007.1"/>
</dbReference>
<protein>
    <submittedName>
        <fullName evidence="3">Zinc-binding dehydrogenase</fullName>
    </submittedName>
</protein>
<dbReference type="PANTHER" id="PTHR45033:SF3">
    <property type="entry name" value="DEHYDROGENASE, PUTATIVE (AFU_ORTHOLOGUE AFUA_2G13270)-RELATED"/>
    <property type="match status" value="1"/>
</dbReference>
<dbReference type="AlphaFoldDB" id="A0A6I4WGE4"/>
<dbReference type="SUPFAM" id="SSF51735">
    <property type="entry name" value="NAD(P)-binding Rossmann-fold domains"/>
    <property type="match status" value="1"/>
</dbReference>
<dbReference type="Gene3D" id="3.90.180.10">
    <property type="entry name" value="Medium-chain alcohol dehydrogenases, catalytic domain"/>
    <property type="match status" value="1"/>
</dbReference>
<feature type="domain" description="Enoyl reductase (ER)" evidence="2">
    <location>
        <begin position="13"/>
        <end position="318"/>
    </location>
</feature>
<dbReference type="InterPro" id="IPR020843">
    <property type="entry name" value="ER"/>
</dbReference>